<dbReference type="EMBL" id="JAENOF010000018">
    <property type="protein sequence ID" value="MBK1962941.1"/>
    <property type="molecule type" value="Genomic_DNA"/>
</dbReference>
<reference evidence="3 4" key="1">
    <citation type="submission" date="2021-01" db="EMBL/GenBank/DDBJ databases">
        <title>Listeria ivanovii strains from Norway.</title>
        <authorList>
            <person name="Fagerlund A."/>
        </authorList>
    </citation>
    <scope>NUCLEOTIDE SEQUENCE [LARGE SCALE GENOMIC DNA]</scope>
    <source>
        <strain evidence="3 4">MF6989</strain>
    </source>
</reference>
<protein>
    <submittedName>
        <fullName evidence="3">Uncharacterized protein</fullName>
    </submittedName>
</protein>
<dbReference type="Proteomes" id="UP000633035">
    <property type="component" value="Unassembled WGS sequence"/>
</dbReference>
<sequence length="321" mass="37591">MNNLFFWKKKEEDYLSEQAKKERKKYTKNGERKFKYLAAPVVKFYYTAFALTLMVLVITFVLAVVNAGHYDVVDNGEGKDTMQKMAGTSIFLADRTYHANTHQAEFLFQISREPLYQKQPIQMVVAEKKTKKELKSKQLELNEEYLLVIVNDVPEDWKEIVFDFGENELYVDTDAEVKTDFLLTKDDDAIIKKGEFKQCTFSYSSEKTKVTKGYSSMSDDDYLRYYAEKQITAAEKLMVKYQKDINKLKKDVNHMDEQIKQLIDDKKYQTEVTQEDTDQSIKVIQTEQGKMESKVQETRLGIKQLDARKGKLEEWLNDHPA</sequence>
<evidence type="ECO:0000256" key="1">
    <source>
        <dbReference type="SAM" id="Coils"/>
    </source>
</evidence>
<keyword evidence="2" id="KW-0812">Transmembrane</keyword>
<keyword evidence="1" id="KW-0175">Coiled coil</keyword>
<proteinExistence type="predicted"/>
<accession>A0ABS1G7S7</accession>
<keyword evidence="4" id="KW-1185">Reference proteome</keyword>
<evidence type="ECO:0000313" key="3">
    <source>
        <dbReference type="EMBL" id="MBK1962941.1"/>
    </source>
</evidence>
<name>A0ABS1G7S7_LISIV</name>
<keyword evidence="2" id="KW-1133">Transmembrane helix</keyword>
<comment type="caution">
    <text evidence="3">The sequence shown here is derived from an EMBL/GenBank/DDBJ whole genome shotgun (WGS) entry which is preliminary data.</text>
</comment>
<gene>
    <name evidence="3" type="ORF">JI642_12615</name>
</gene>
<keyword evidence="2" id="KW-0472">Membrane</keyword>
<dbReference type="RefSeq" id="WP_200289180.1">
    <property type="nucleotide sequence ID" value="NZ_JAENOF010000018.1"/>
</dbReference>
<feature type="transmembrane region" description="Helical" evidence="2">
    <location>
        <begin position="44"/>
        <end position="65"/>
    </location>
</feature>
<evidence type="ECO:0000256" key="2">
    <source>
        <dbReference type="SAM" id="Phobius"/>
    </source>
</evidence>
<organism evidence="3 4">
    <name type="scientific">Listeria ivanovii subsp. londoniensis</name>
    <dbReference type="NCBI Taxonomy" id="202752"/>
    <lineage>
        <taxon>Bacteria</taxon>
        <taxon>Bacillati</taxon>
        <taxon>Bacillota</taxon>
        <taxon>Bacilli</taxon>
        <taxon>Bacillales</taxon>
        <taxon>Listeriaceae</taxon>
        <taxon>Listeria</taxon>
    </lineage>
</organism>
<evidence type="ECO:0000313" key="4">
    <source>
        <dbReference type="Proteomes" id="UP000633035"/>
    </source>
</evidence>
<feature type="coiled-coil region" evidence="1">
    <location>
        <begin position="231"/>
        <end position="265"/>
    </location>
</feature>